<evidence type="ECO:0000256" key="7">
    <source>
        <dbReference type="ARBA" id="ARBA00022779"/>
    </source>
</evidence>
<evidence type="ECO:0000256" key="11">
    <source>
        <dbReference type="SAM" id="MobiDB-lite"/>
    </source>
</evidence>
<keyword evidence="7 10" id="KW-0283">Flagellar rotation</keyword>
<protein>
    <recommendedName>
        <fullName evidence="10">Flagellar protein FliL</fullName>
    </recommendedName>
</protein>
<feature type="compositionally biased region" description="Basic and acidic residues" evidence="11">
    <location>
        <begin position="62"/>
        <end position="77"/>
    </location>
</feature>
<evidence type="ECO:0000256" key="9">
    <source>
        <dbReference type="ARBA" id="ARBA00023136"/>
    </source>
</evidence>
<proteinExistence type="inferred from homology"/>
<dbReference type="GO" id="GO:0071978">
    <property type="term" value="P:bacterial-type flagellum-dependent swarming motility"/>
    <property type="evidence" value="ECO:0007669"/>
    <property type="project" value="TreeGrafter"/>
</dbReference>
<keyword evidence="9 10" id="KW-0472">Membrane</keyword>
<evidence type="ECO:0000256" key="2">
    <source>
        <dbReference type="ARBA" id="ARBA00004162"/>
    </source>
</evidence>
<evidence type="ECO:0000256" key="6">
    <source>
        <dbReference type="ARBA" id="ARBA00022692"/>
    </source>
</evidence>
<accession>A0A285CJK4</accession>
<dbReference type="Pfam" id="PF03748">
    <property type="entry name" value="FliL"/>
    <property type="match status" value="1"/>
</dbReference>
<dbReference type="PANTHER" id="PTHR35091">
    <property type="entry name" value="FLAGELLAR PROTEIN FLIL"/>
    <property type="match status" value="1"/>
</dbReference>
<dbReference type="PANTHER" id="PTHR35091:SF2">
    <property type="entry name" value="FLAGELLAR PROTEIN FLIL"/>
    <property type="match status" value="1"/>
</dbReference>
<evidence type="ECO:0000256" key="8">
    <source>
        <dbReference type="ARBA" id="ARBA00022989"/>
    </source>
</evidence>
<dbReference type="InterPro" id="IPR005503">
    <property type="entry name" value="FliL"/>
</dbReference>
<keyword evidence="13" id="KW-1185">Reference proteome</keyword>
<organism evidence="12 13">
    <name type="scientific">Cereibacter ovatus</name>
    <dbReference type="NCBI Taxonomy" id="439529"/>
    <lineage>
        <taxon>Bacteria</taxon>
        <taxon>Pseudomonadati</taxon>
        <taxon>Pseudomonadota</taxon>
        <taxon>Alphaproteobacteria</taxon>
        <taxon>Rhodobacterales</taxon>
        <taxon>Paracoccaceae</taxon>
        <taxon>Cereibacter</taxon>
    </lineage>
</organism>
<evidence type="ECO:0000256" key="5">
    <source>
        <dbReference type="ARBA" id="ARBA00022500"/>
    </source>
</evidence>
<dbReference type="RefSeq" id="WP_097028999.1">
    <property type="nucleotide sequence ID" value="NZ_OAOQ01000001.1"/>
</dbReference>
<evidence type="ECO:0000256" key="10">
    <source>
        <dbReference type="RuleBase" id="RU364125"/>
    </source>
</evidence>
<comment type="similarity">
    <text evidence="3 10">Belongs to the FliL family.</text>
</comment>
<evidence type="ECO:0000256" key="3">
    <source>
        <dbReference type="ARBA" id="ARBA00008281"/>
    </source>
</evidence>
<dbReference type="GO" id="GO:0006935">
    <property type="term" value="P:chemotaxis"/>
    <property type="evidence" value="ECO:0007669"/>
    <property type="project" value="UniProtKB-KW"/>
</dbReference>
<reference evidence="13" key="1">
    <citation type="submission" date="2017-08" db="EMBL/GenBank/DDBJ databases">
        <authorList>
            <person name="Varghese N."/>
            <person name="Submissions S."/>
        </authorList>
    </citation>
    <scope>NUCLEOTIDE SEQUENCE [LARGE SCALE GENOMIC DNA]</scope>
    <source>
        <strain evidence="13">JA234</strain>
    </source>
</reference>
<feature type="region of interest" description="Disordered" evidence="11">
    <location>
        <begin position="62"/>
        <end position="85"/>
    </location>
</feature>
<keyword evidence="8 10" id="KW-1133">Transmembrane helix</keyword>
<evidence type="ECO:0000256" key="4">
    <source>
        <dbReference type="ARBA" id="ARBA00022475"/>
    </source>
</evidence>
<keyword evidence="12" id="KW-0282">Flagellum</keyword>
<name>A0A285CJK4_9RHOB</name>
<dbReference type="Proteomes" id="UP000219467">
    <property type="component" value="Unassembled WGS sequence"/>
</dbReference>
<evidence type="ECO:0000256" key="1">
    <source>
        <dbReference type="ARBA" id="ARBA00002254"/>
    </source>
</evidence>
<keyword evidence="4" id="KW-1003">Cell membrane</keyword>
<comment type="subcellular location">
    <subcellularLocation>
        <location evidence="10">Cell inner membrane</location>
    </subcellularLocation>
    <subcellularLocation>
        <location evidence="2">Cell membrane</location>
        <topology evidence="2">Single-pass membrane protein</topology>
    </subcellularLocation>
</comment>
<dbReference type="AlphaFoldDB" id="A0A285CJK4"/>
<gene>
    <name evidence="12" type="ORF">SAMN05878503_101410</name>
</gene>
<dbReference type="OrthoDB" id="7058946at2"/>
<keyword evidence="12" id="KW-0966">Cell projection</keyword>
<feature type="transmembrane region" description="Helical" evidence="10">
    <location>
        <begin position="21"/>
        <end position="44"/>
    </location>
</feature>
<keyword evidence="5 10" id="KW-0145">Chemotaxis</keyword>
<dbReference type="GO" id="GO:0005886">
    <property type="term" value="C:plasma membrane"/>
    <property type="evidence" value="ECO:0007669"/>
    <property type="project" value="UniProtKB-SubCell"/>
</dbReference>
<keyword evidence="10" id="KW-0997">Cell inner membrane</keyword>
<evidence type="ECO:0000313" key="13">
    <source>
        <dbReference type="Proteomes" id="UP000219467"/>
    </source>
</evidence>
<evidence type="ECO:0000313" key="12">
    <source>
        <dbReference type="EMBL" id="SNX67772.1"/>
    </source>
</evidence>
<dbReference type="GO" id="GO:0009425">
    <property type="term" value="C:bacterial-type flagellum basal body"/>
    <property type="evidence" value="ECO:0007669"/>
    <property type="project" value="InterPro"/>
</dbReference>
<sequence>MTDATTDPEQRPRRGRGLLKLLGMMLGAVVLLAAGFGAGFFYFANPLSPAKDMMRLIERDPAEAENDRVAKADEPQKVPRPTPENESFVTSYYQFKEPMTTNLRGSRRFLQVGIGLSTQYDQKVMDNVARNEVALRSDMLAVLGAWSEEELADKAGRDQLSAALKDAVNARLVQLEGFGGIEAVFFPSFILQ</sequence>
<dbReference type="EMBL" id="OAOQ01000001">
    <property type="protein sequence ID" value="SNX67772.1"/>
    <property type="molecule type" value="Genomic_DNA"/>
</dbReference>
<comment type="function">
    <text evidence="1 10">Controls the rotational direction of flagella during chemotaxis.</text>
</comment>
<keyword evidence="12" id="KW-0969">Cilium</keyword>
<keyword evidence="6 10" id="KW-0812">Transmembrane</keyword>